<protein>
    <submittedName>
        <fullName evidence="7">Peptidase M54</fullName>
    </submittedName>
</protein>
<dbReference type="InterPro" id="IPR012962">
    <property type="entry name" value="Pept_M54_archaemetzincn"/>
</dbReference>
<evidence type="ECO:0000313" key="7">
    <source>
        <dbReference type="EMBL" id="ASJ02483.1"/>
    </source>
</evidence>
<dbReference type="GO" id="GO:0006508">
    <property type="term" value="P:proteolysis"/>
    <property type="evidence" value="ECO:0007669"/>
    <property type="project" value="UniProtKB-KW"/>
</dbReference>
<dbReference type="InterPro" id="IPR024079">
    <property type="entry name" value="MetalloPept_cat_dom_sf"/>
</dbReference>
<keyword evidence="4" id="KW-0378">Hydrolase</keyword>
<name>A0A2Z2MAL2_THEPR</name>
<keyword evidence="6" id="KW-0482">Metalloprotease</keyword>
<dbReference type="GO" id="GO:0008270">
    <property type="term" value="F:zinc ion binding"/>
    <property type="evidence" value="ECO:0007669"/>
    <property type="project" value="InterPro"/>
</dbReference>
<evidence type="ECO:0000256" key="2">
    <source>
        <dbReference type="ARBA" id="ARBA00022670"/>
    </source>
</evidence>
<dbReference type="RefSeq" id="WP_088857744.1">
    <property type="nucleotide sequence ID" value="NZ_CP014862.1"/>
</dbReference>
<dbReference type="Proteomes" id="UP000250179">
    <property type="component" value="Chromosome"/>
</dbReference>
<proteinExistence type="predicted"/>
<keyword evidence="8" id="KW-1185">Reference proteome</keyword>
<evidence type="ECO:0000256" key="6">
    <source>
        <dbReference type="ARBA" id="ARBA00023049"/>
    </source>
</evidence>
<dbReference type="OrthoDB" id="50281at2157"/>
<dbReference type="PANTHER" id="PTHR15910">
    <property type="entry name" value="ARCHAEMETZINCIN"/>
    <property type="match status" value="1"/>
</dbReference>
<organism evidence="7 8">
    <name type="scientific">Thermococcus profundus</name>
    <dbReference type="NCBI Taxonomy" id="49899"/>
    <lineage>
        <taxon>Archaea</taxon>
        <taxon>Methanobacteriati</taxon>
        <taxon>Methanobacteriota</taxon>
        <taxon>Thermococci</taxon>
        <taxon>Thermococcales</taxon>
        <taxon>Thermococcaceae</taxon>
        <taxon>Thermococcus</taxon>
    </lineage>
</organism>
<dbReference type="GeneID" id="33319556"/>
<accession>A0A2Z2MAL2</accession>
<evidence type="ECO:0000256" key="4">
    <source>
        <dbReference type="ARBA" id="ARBA00022801"/>
    </source>
</evidence>
<dbReference type="PANTHER" id="PTHR15910:SF1">
    <property type="entry name" value="ARCHAEMETZINCIN-2"/>
    <property type="match status" value="1"/>
</dbReference>
<dbReference type="EMBL" id="CP014862">
    <property type="protein sequence ID" value="ASJ02483.1"/>
    <property type="molecule type" value="Genomic_DNA"/>
</dbReference>
<dbReference type="Gene3D" id="3.40.390.10">
    <property type="entry name" value="Collagenase (Catalytic Domain)"/>
    <property type="match status" value="1"/>
</dbReference>
<evidence type="ECO:0000256" key="1">
    <source>
        <dbReference type="ARBA" id="ARBA00001947"/>
    </source>
</evidence>
<evidence type="ECO:0000256" key="5">
    <source>
        <dbReference type="ARBA" id="ARBA00022833"/>
    </source>
</evidence>
<dbReference type="Pfam" id="PF07998">
    <property type="entry name" value="Peptidase_M54"/>
    <property type="match status" value="1"/>
</dbReference>
<dbReference type="PIRSF" id="PIRSF005785">
    <property type="entry name" value="Zn-prot_arch"/>
    <property type="match status" value="1"/>
</dbReference>
<evidence type="ECO:0000313" key="8">
    <source>
        <dbReference type="Proteomes" id="UP000250179"/>
    </source>
</evidence>
<dbReference type="CDD" id="cd11375">
    <property type="entry name" value="Peptidase_M54"/>
    <property type="match status" value="1"/>
</dbReference>
<keyword evidence="5" id="KW-0862">Zinc</keyword>
<gene>
    <name evidence="7" type="ORF">A3L09_04045</name>
</gene>
<keyword evidence="2" id="KW-0645">Protease</keyword>
<reference evidence="7 8" key="1">
    <citation type="submission" date="2016-03" db="EMBL/GenBank/DDBJ databases">
        <title>Complete genome sequence of Thermococcus profundus strain DT5432.</title>
        <authorList>
            <person name="Oger P.M."/>
        </authorList>
    </citation>
    <scope>NUCLEOTIDE SEQUENCE [LARGE SCALE GENOMIC DNA]</scope>
    <source>
        <strain evidence="7 8">DT 5432</strain>
    </source>
</reference>
<dbReference type="GO" id="GO:0008237">
    <property type="term" value="F:metallopeptidase activity"/>
    <property type="evidence" value="ECO:0007669"/>
    <property type="project" value="UniProtKB-KW"/>
</dbReference>
<evidence type="ECO:0000256" key="3">
    <source>
        <dbReference type="ARBA" id="ARBA00022723"/>
    </source>
</evidence>
<dbReference type="SUPFAM" id="SSF55486">
    <property type="entry name" value="Metalloproteases ('zincins'), catalytic domain"/>
    <property type="match status" value="1"/>
</dbReference>
<comment type="cofactor">
    <cofactor evidence="1">
        <name>Zn(2+)</name>
        <dbReference type="ChEBI" id="CHEBI:29105"/>
    </cofactor>
</comment>
<dbReference type="KEGG" id="tprf:A3L09_04045"/>
<sequence length="218" mass="25512">MQYPRDRRLSYIGATYIGNFTDKNLIFEVFDEANRYLAQNDLPIRFLYLGKLEVGPGYLINIPVGDKQVKGYPLEALIEALYARLLQEIHKDESFQMRRIFGLTTFPLVSRNQYFHIYEKFLGFQQDILGMKIMVLSMKPFESEDKELMKSRIFKGVLHELGHSFELEHCPNECVMNPPSDIDDWDRRPPAYCSSCMRKLQGALTAELLLRKEKKMGR</sequence>
<dbReference type="AlphaFoldDB" id="A0A2Z2MAL2"/>
<dbReference type="InterPro" id="IPR012091">
    <property type="entry name" value="Pept_M54_archaemetzncn_arc/bac"/>
</dbReference>
<keyword evidence="3" id="KW-0479">Metal-binding</keyword>